<evidence type="ECO:0000256" key="10">
    <source>
        <dbReference type="ARBA" id="ARBA00034075"/>
    </source>
</evidence>
<keyword evidence="4 11" id="KW-0858">Xylan degradation</keyword>
<keyword evidence="3 11" id="KW-0964">Secreted</keyword>
<evidence type="ECO:0000256" key="11">
    <source>
        <dbReference type="RuleBase" id="RU367094"/>
    </source>
</evidence>
<dbReference type="GO" id="GO:0045493">
    <property type="term" value="P:xylan catabolic process"/>
    <property type="evidence" value="ECO:0007669"/>
    <property type="project" value="UniProtKB-UniRule"/>
</dbReference>
<proteinExistence type="inferred from homology"/>
<sequence>MLSSSASTGCTARRKTSTPTAGTGCTATIFVAPQGIDNGWPNPNGTDVAFVDALLSALSSTLCLSTPHVYALGFSYGASMSRALACAPGVTTSASLGQHGVNDTVIPIASGREIRHMFVRSNGCDMPPQEPPAPEPLSFDWNKAVYDGCEPGYPVWWIAHGGGHVALPDGGAGGLSFAPAQIWDFFSQFK</sequence>
<dbReference type="EC" id="3.1.1.73" evidence="11"/>
<comment type="function">
    <text evidence="9 11">Involved in degradation of plant cell walls. Hydrolyzes the feruloyl-arabinose ester bond in arabinoxylans, and the feruloyl-galactose ester bond in pectin. Active against paranitrophenyl-acetate, methyl ferulate and wheat arabinoxylan.</text>
</comment>
<name>A0AA39YIE8_9PEZI</name>
<keyword evidence="7 11" id="KW-0119">Carbohydrate metabolism</keyword>
<dbReference type="Gene3D" id="3.40.50.1820">
    <property type="entry name" value="alpha/beta hydrolase"/>
    <property type="match status" value="1"/>
</dbReference>
<evidence type="ECO:0000313" key="13">
    <source>
        <dbReference type="EMBL" id="KAK0653189.1"/>
    </source>
</evidence>
<dbReference type="SUPFAM" id="SSF53474">
    <property type="entry name" value="alpha/beta-Hydrolases"/>
    <property type="match status" value="1"/>
</dbReference>
<keyword evidence="5" id="KW-0732">Signal</keyword>
<dbReference type="AlphaFoldDB" id="A0AA39YIE8"/>
<evidence type="ECO:0000256" key="8">
    <source>
        <dbReference type="ARBA" id="ARBA00023326"/>
    </source>
</evidence>
<dbReference type="PANTHER" id="PTHR38050">
    <property type="match status" value="1"/>
</dbReference>
<keyword evidence="6 11" id="KW-0378">Hydrolase</keyword>
<evidence type="ECO:0000256" key="5">
    <source>
        <dbReference type="ARBA" id="ARBA00022729"/>
    </source>
</evidence>
<dbReference type="GO" id="GO:0030600">
    <property type="term" value="F:feruloyl esterase activity"/>
    <property type="evidence" value="ECO:0007669"/>
    <property type="project" value="UniProtKB-UniRule"/>
</dbReference>
<evidence type="ECO:0000256" key="6">
    <source>
        <dbReference type="ARBA" id="ARBA00022801"/>
    </source>
</evidence>
<organism evidence="13 14">
    <name type="scientific">Lasiodiplodia hormozganensis</name>
    <dbReference type="NCBI Taxonomy" id="869390"/>
    <lineage>
        <taxon>Eukaryota</taxon>
        <taxon>Fungi</taxon>
        <taxon>Dikarya</taxon>
        <taxon>Ascomycota</taxon>
        <taxon>Pezizomycotina</taxon>
        <taxon>Dothideomycetes</taxon>
        <taxon>Dothideomycetes incertae sedis</taxon>
        <taxon>Botryosphaeriales</taxon>
        <taxon>Botryosphaeriaceae</taxon>
        <taxon>Lasiodiplodia</taxon>
    </lineage>
</organism>
<protein>
    <recommendedName>
        <fullName evidence="11">Feruloyl esterase C</fullName>
        <ecNumber evidence="11">3.1.1.73</ecNumber>
    </recommendedName>
    <alternativeName>
        <fullName evidence="11">Ferulic acid esterase C</fullName>
    </alternativeName>
</protein>
<comment type="catalytic activity">
    <reaction evidence="10 11">
        <text>feruloyl-polysaccharide + H2O = ferulate + polysaccharide.</text>
        <dbReference type="EC" id="3.1.1.73"/>
    </reaction>
</comment>
<evidence type="ECO:0000256" key="4">
    <source>
        <dbReference type="ARBA" id="ARBA00022651"/>
    </source>
</evidence>
<dbReference type="PANTHER" id="PTHR38050:SF1">
    <property type="entry name" value="FERULOYL ESTERASE C"/>
    <property type="match status" value="1"/>
</dbReference>
<comment type="similarity">
    <text evidence="2 11">Belongs to the faeC family.</text>
</comment>
<keyword evidence="8 11" id="KW-0624">Polysaccharide degradation</keyword>
<evidence type="ECO:0000313" key="14">
    <source>
        <dbReference type="Proteomes" id="UP001175001"/>
    </source>
</evidence>
<dbReference type="Proteomes" id="UP001175001">
    <property type="component" value="Unassembled WGS sequence"/>
</dbReference>
<dbReference type="GO" id="GO:0005576">
    <property type="term" value="C:extracellular region"/>
    <property type="evidence" value="ECO:0007669"/>
    <property type="project" value="UniProtKB-SubCell"/>
</dbReference>
<feature type="region of interest" description="Disordered" evidence="12">
    <location>
        <begin position="1"/>
        <end position="20"/>
    </location>
</feature>
<feature type="compositionally biased region" description="Polar residues" evidence="12">
    <location>
        <begin position="1"/>
        <end position="10"/>
    </location>
</feature>
<accession>A0AA39YIE8</accession>
<evidence type="ECO:0000256" key="3">
    <source>
        <dbReference type="ARBA" id="ARBA00022525"/>
    </source>
</evidence>
<evidence type="ECO:0000256" key="12">
    <source>
        <dbReference type="SAM" id="MobiDB-lite"/>
    </source>
</evidence>
<keyword evidence="14" id="KW-1185">Reference proteome</keyword>
<evidence type="ECO:0000256" key="7">
    <source>
        <dbReference type="ARBA" id="ARBA00023277"/>
    </source>
</evidence>
<evidence type="ECO:0000256" key="9">
    <source>
        <dbReference type="ARBA" id="ARBA00025250"/>
    </source>
</evidence>
<comment type="subcellular location">
    <subcellularLocation>
        <location evidence="1 11">Secreted</location>
    </subcellularLocation>
</comment>
<reference evidence="13" key="1">
    <citation type="submission" date="2023-06" db="EMBL/GenBank/DDBJ databases">
        <title>Multi-omics analyses reveal the molecular pathogenesis toolkit of Lasiodiplodia hormozganensis, a cross-kingdom pathogen.</title>
        <authorList>
            <person name="Felix C."/>
            <person name="Meneses R."/>
            <person name="Goncalves M.F.M."/>
            <person name="Tilleman L."/>
            <person name="Duarte A.S."/>
            <person name="Jorrin-Novo J.V."/>
            <person name="Van De Peer Y."/>
            <person name="Deforce D."/>
            <person name="Van Nieuwerburgh F."/>
            <person name="Esteves A.C."/>
            <person name="Alves A."/>
        </authorList>
    </citation>
    <scope>NUCLEOTIDE SEQUENCE</scope>
    <source>
        <strain evidence="13">CBS 339.90</strain>
    </source>
</reference>
<comment type="caution">
    <text evidence="13">The sequence shown here is derived from an EMBL/GenBank/DDBJ whole genome shotgun (WGS) entry which is preliminary data.</text>
</comment>
<dbReference type="InterPro" id="IPR043595">
    <property type="entry name" value="FaeB/C/D"/>
</dbReference>
<evidence type="ECO:0000256" key="2">
    <source>
        <dbReference type="ARBA" id="ARBA00010278"/>
    </source>
</evidence>
<dbReference type="EMBL" id="JAUJDW010000029">
    <property type="protein sequence ID" value="KAK0653189.1"/>
    <property type="molecule type" value="Genomic_DNA"/>
</dbReference>
<evidence type="ECO:0000256" key="1">
    <source>
        <dbReference type="ARBA" id="ARBA00004613"/>
    </source>
</evidence>
<gene>
    <name evidence="13" type="primary">faeC_0</name>
    <name evidence="13" type="ORF">DIS24_g6201</name>
</gene>
<dbReference type="InterPro" id="IPR029058">
    <property type="entry name" value="AB_hydrolase_fold"/>
</dbReference>